<name>A0A8H7XQ66_PSICU</name>
<protein>
    <submittedName>
        <fullName evidence="2">Uncharacterized protein</fullName>
    </submittedName>
</protein>
<organism evidence="2">
    <name type="scientific">Psilocybe cubensis</name>
    <name type="common">Psychedelic mushroom</name>
    <name type="synonym">Stropharia cubensis</name>
    <dbReference type="NCBI Taxonomy" id="181762"/>
    <lineage>
        <taxon>Eukaryota</taxon>
        <taxon>Fungi</taxon>
        <taxon>Dikarya</taxon>
        <taxon>Basidiomycota</taxon>
        <taxon>Agaricomycotina</taxon>
        <taxon>Agaricomycetes</taxon>
        <taxon>Agaricomycetidae</taxon>
        <taxon>Agaricales</taxon>
        <taxon>Agaricineae</taxon>
        <taxon>Strophariaceae</taxon>
        <taxon>Psilocybe</taxon>
    </lineage>
</organism>
<evidence type="ECO:0000313" key="2">
    <source>
        <dbReference type="EMBL" id="KAG5165007.1"/>
    </source>
</evidence>
<gene>
    <name evidence="2" type="ORF">JR316_009701</name>
</gene>
<accession>A0A8H7XQ66</accession>
<proteinExistence type="predicted"/>
<sequence length="109" mass="12012">MTVLHGWHRGERLVRQHLGFDKIPATNYLYSNIAGEMPDQHSTFYCTRLHFLPTTNNVLGALFWSEQMELQAITAGADRSGALPGAPTPDSPADIENSESLAFPSVSLQ</sequence>
<comment type="caution">
    <text evidence="2">The sequence shown here is derived from an EMBL/GenBank/DDBJ whole genome shotgun (WGS) entry which is preliminary data.</text>
</comment>
<dbReference type="AlphaFoldDB" id="A0A8H7XQ66"/>
<reference evidence="2" key="1">
    <citation type="submission" date="2021-02" db="EMBL/GenBank/DDBJ databases">
        <title>Psilocybe cubensis genome.</title>
        <authorList>
            <person name="Mckernan K.J."/>
            <person name="Crawford S."/>
            <person name="Trippe A."/>
            <person name="Kane L.T."/>
            <person name="Mclaughlin S."/>
        </authorList>
    </citation>
    <scope>NUCLEOTIDE SEQUENCE [LARGE SCALE GENOMIC DNA]</scope>
    <source>
        <strain evidence="2">MGC-MH-2018</strain>
    </source>
</reference>
<feature type="region of interest" description="Disordered" evidence="1">
    <location>
        <begin position="78"/>
        <end position="109"/>
    </location>
</feature>
<dbReference type="EMBL" id="JAFIQS010000010">
    <property type="protein sequence ID" value="KAG5165007.1"/>
    <property type="molecule type" value="Genomic_DNA"/>
</dbReference>
<evidence type="ECO:0000256" key="1">
    <source>
        <dbReference type="SAM" id="MobiDB-lite"/>
    </source>
</evidence>